<dbReference type="HOGENOM" id="CLU_291188_0_0_1"/>
<accession>G7DV14</accession>
<comment type="similarity">
    <text evidence="2">Belongs to the peroxisomal targeting signal receptor family.</text>
</comment>
<gene>
    <name evidence="8" type="primary">Mo01076</name>
    <name evidence="8" type="ORF">E5Q_01076</name>
</gene>
<dbReference type="OrthoDB" id="10006023at2759"/>
<dbReference type="Pfam" id="PF13432">
    <property type="entry name" value="TPR_16"/>
    <property type="match status" value="1"/>
</dbReference>
<dbReference type="STRING" id="764103.G7DV14"/>
<dbReference type="SMART" id="SM00028">
    <property type="entry name" value="TPR"/>
    <property type="match status" value="3"/>
</dbReference>
<dbReference type="InterPro" id="IPR024111">
    <property type="entry name" value="PEX5/PEX5L"/>
</dbReference>
<dbReference type="GO" id="GO:0005052">
    <property type="term" value="F:peroxisome matrix targeting signal-1 binding"/>
    <property type="evidence" value="ECO:0007669"/>
    <property type="project" value="TreeGrafter"/>
</dbReference>
<dbReference type="GO" id="GO:0016560">
    <property type="term" value="P:protein import into peroxisome matrix, docking"/>
    <property type="evidence" value="ECO:0007669"/>
    <property type="project" value="TreeGrafter"/>
</dbReference>
<keyword evidence="5 6" id="KW-0802">TPR repeat</keyword>
<dbReference type="InterPro" id="IPR019734">
    <property type="entry name" value="TPR_rpt"/>
</dbReference>
<dbReference type="PANTHER" id="PTHR10130:SF9">
    <property type="entry name" value="PEROXISOMAL TARGETING SIGNAL RECEPTOR"/>
    <property type="match status" value="1"/>
</dbReference>
<feature type="repeat" description="TPR" evidence="6">
    <location>
        <begin position="540"/>
        <end position="573"/>
    </location>
</feature>
<reference evidence="8 9" key="2">
    <citation type="journal article" date="2012" name="Open Biol.">
        <title>Characteristics of nucleosomes and linker DNA regions on the genome of the basidiomycete Mixia osmundae revealed by mono- and dinucleosome mapping.</title>
        <authorList>
            <person name="Nishida H."/>
            <person name="Kondo S."/>
            <person name="Matsumoto T."/>
            <person name="Suzuki Y."/>
            <person name="Yoshikawa H."/>
            <person name="Taylor T.D."/>
            <person name="Sugiyama J."/>
        </authorList>
    </citation>
    <scope>NUCLEOTIDE SEQUENCE [LARGE SCALE GENOMIC DNA]</scope>
    <source>
        <strain evidence="9">CBS 9802 / IAM 14324 / JCM 22182 / KY 12970</strain>
    </source>
</reference>
<evidence type="ECO:0000256" key="1">
    <source>
        <dbReference type="ARBA" id="ARBA00004496"/>
    </source>
</evidence>
<dbReference type="AlphaFoldDB" id="G7DV14"/>
<evidence type="ECO:0000256" key="6">
    <source>
        <dbReference type="PROSITE-ProRule" id="PRU00339"/>
    </source>
</evidence>
<keyword evidence="3" id="KW-0963">Cytoplasm</keyword>
<feature type="compositionally biased region" description="Low complexity" evidence="7">
    <location>
        <begin position="54"/>
        <end position="66"/>
    </location>
</feature>
<comment type="caution">
    <text evidence="8">The sequence shown here is derived from an EMBL/GenBank/DDBJ whole genome shotgun (WGS) entry which is preliminary data.</text>
</comment>
<keyword evidence="9" id="KW-1185">Reference proteome</keyword>
<evidence type="ECO:0000256" key="5">
    <source>
        <dbReference type="ARBA" id="ARBA00022803"/>
    </source>
</evidence>
<feature type="region of interest" description="Disordered" evidence="7">
    <location>
        <begin position="1"/>
        <end position="80"/>
    </location>
</feature>
<comment type="subcellular location">
    <subcellularLocation>
        <location evidence="1">Cytoplasm</location>
    </subcellularLocation>
</comment>
<evidence type="ECO:0000256" key="3">
    <source>
        <dbReference type="ARBA" id="ARBA00022490"/>
    </source>
</evidence>
<reference evidence="8 9" key="1">
    <citation type="journal article" date="2011" name="J. Gen. Appl. Microbiol.">
        <title>Draft genome sequencing of the enigmatic basidiomycete Mixia osmundae.</title>
        <authorList>
            <person name="Nishida H."/>
            <person name="Nagatsuka Y."/>
            <person name="Sugiyama J."/>
        </authorList>
    </citation>
    <scope>NUCLEOTIDE SEQUENCE [LARGE SCALE GENOMIC DNA]</scope>
    <source>
        <strain evidence="9">CBS 9802 / IAM 14324 / JCM 22182 / KY 12970</strain>
    </source>
</reference>
<dbReference type="GO" id="GO:0005829">
    <property type="term" value="C:cytosol"/>
    <property type="evidence" value="ECO:0007669"/>
    <property type="project" value="TreeGrafter"/>
</dbReference>
<evidence type="ECO:0000256" key="2">
    <source>
        <dbReference type="ARBA" id="ARBA00005348"/>
    </source>
</evidence>
<dbReference type="eggNOG" id="KOG1125">
    <property type="taxonomic scope" value="Eukaryota"/>
</dbReference>
<feature type="compositionally biased region" description="Polar residues" evidence="7">
    <location>
        <begin position="1"/>
        <end position="10"/>
    </location>
</feature>
<dbReference type="EMBL" id="BABT02000034">
    <property type="protein sequence ID" value="GAA94424.1"/>
    <property type="molecule type" value="Genomic_DNA"/>
</dbReference>
<proteinExistence type="inferred from homology"/>
<dbReference type="InParanoid" id="G7DV14"/>
<dbReference type="SUPFAM" id="SSF48452">
    <property type="entry name" value="TPR-like"/>
    <property type="match status" value="1"/>
</dbReference>
<keyword evidence="4" id="KW-0677">Repeat</keyword>
<evidence type="ECO:0000313" key="9">
    <source>
        <dbReference type="Proteomes" id="UP000009131"/>
    </source>
</evidence>
<dbReference type="InterPro" id="IPR011990">
    <property type="entry name" value="TPR-like_helical_dom_sf"/>
</dbReference>
<dbReference type="RefSeq" id="XP_014565831.1">
    <property type="nucleotide sequence ID" value="XM_014710345.1"/>
</dbReference>
<dbReference type="Gene3D" id="1.25.40.10">
    <property type="entry name" value="Tetratricopeptide repeat domain"/>
    <property type="match status" value="1"/>
</dbReference>
<name>G7DV14_MIXOS</name>
<protein>
    <submittedName>
        <fullName evidence="8">Uncharacterized protein</fullName>
    </submittedName>
</protein>
<feature type="repeat" description="TPR" evidence="6">
    <location>
        <begin position="506"/>
        <end position="539"/>
    </location>
</feature>
<dbReference type="PROSITE" id="PS50005">
    <property type="entry name" value="TPR"/>
    <property type="match status" value="2"/>
</dbReference>
<sequence length="1049" mass="115089">MKHQEGQNSLHADLPGSQVGPSRSSGFRRTANVAGPQTYDPELEQRFFGGQNASGSSSTSPGPEMSSRARADSAFALDQMRREVESMQYAQHQNGFRGSSAPGQQELARMEAAFRQQASRDPSVQGNAWRQAFEQPLVDDQLPAQIYDSGAVSDFAMSHRSSGLQSQRLARMGGMGMSAGMGMGLMGMGSHMGVQSYGSSAFETAPAVAKKPEGKGKGRFVELGDDEWEAQFERAAPVVENSQQKDETVDLTQGELELDGDQADADLLRNLEQTWKGLSSSLNGQSASDKELAAWEAQYGSQFVDSDLDLNLASSSEDPRHYEPFNPAQLEEYIKNPPPYPYEKEAENKYTNHPDPFQEGQRLLQSGAPLSEAAMAFEAACRLDEQRGEAWRALGDTLAADERELKAIRALERAVGCPGEGGDGTWMSLAISYVNEGQDLRALATLERWLNATYPDTVKRSPQKPRDPTNPWDGQERMIDLFLAAARSGPTARTDASSRSAEPVDADVQVGLGVLFYSNSDFVRAKDCFEAALSVRPDDFLLWNRLGATLANGGSPELAIDAYRKALELRPTFTRAIYNLGVSCLNINCYQEAAEHLLSALDLHRRDGDSAEGNRRGIEDDGSSNLWNTLRRAFLCMERHDLADRALPGGDVDSFRKDELDMDDTELARWPPEVVRALMYSSGSFHVPKELLSCPFDGCKYAHPHKFRQASDTRRHLASATHGMSIFRPTKRSLSFTEMSANEVRRNPPPALRVRHADSASTSLPPEMRSPAQFDGQAVLSSTSSMINDPNLSGTGGLTTLATEPSFPQHAYHYAFLPSTRPYAFHASPLARSLERASLQWDPELRRRHTAALTQAESNTCRGHAISFRREQAYGATAPLSMPILSQYGTLLDGIARGLSPTRKRLVSISDYVRGGTTTTYYPVDQVVAGTQGFESEGAWLNTAVARDEIAGLVLADSLAGTRPQNFAYFWRFRTNVIPEPSLPTLAVLATPQFACYLASHLRSSQGEIIGKVSVILLEDSQDWHEALLHAAAARLETLNEAVAMLSMY</sequence>
<evidence type="ECO:0000256" key="7">
    <source>
        <dbReference type="SAM" id="MobiDB-lite"/>
    </source>
</evidence>
<evidence type="ECO:0000256" key="4">
    <source>
        <dbReference type="ARBA" id="ARBA00022737"/>
    </source>
</evidence>
<dbReference type="Proteomes" id="UP000009131">
    <property type="component" value="Unassembled WGS sequence"/>
</dbReference>
<dbReference type="GO" id="GO:0005778">
    <property type="term" value="C:peroxisomal membrane"/>
    <property type="evidence" value="ECO:0007669"/>
    <property type="project" value="TreeGrafter"/>
</dbReference>
<dbReference type="PANTHER" id="PTHR10130">
    <property type="entry name" value="PEROXISOMAL TARGETING SIGNAL 1 RECEPTOR PEX5"/>
    <property type="match status" value="1"/>
</dbReference>
<organism evidence="8 9">
    <name type="scientific">Mixia osmundae (strain CBS 9802 / IAM 14324 / JCM 22182 / KY 12970)</name>
    <dbReference type="NCBI Taxonomy" id="764103"/>
    <lineage>
        <taxon>Eukaryota</taxon>
        <taxon>Fungi</taxon>
        <taxon>Dikarya</taxon>
        <taxon>Basidiomycota</taxon>
        <taxon>Pucciniomycotina</taxon>
        <taxon>Mixiomycetes</taxon>
        <taxon>Mixiales</taxon>
        <taxon>Mixiaceae</taxon>
        <taxon>Mixia</taxon>
    </lineage>
</organism>
<evidence type="ECO:0000313" key="8">
    <source>
        <dbReference type="EMBL" id="GAA94424.1"/>
    </source>
</evidence>